<reference evidence="1 2" key="1">
    <citation type="submission" date="2019-08" db="EMBL/GenBank/DDBJ databases">
        <title>Calorimonas adulescens gen. nov., sp. nov., an anaerobic thermophilic bacterium from Sakhalin hot spring.</title>
        <authorList>
            <person name="Khomyakova M.A."/>
            <person name="Merkel A.Y."/>
            <person name="Novikov A."/>
            <person name="Bonch-Osmolovskaya E.A."/>
            <person name="Slobodkin A.I."/>
        </authorList>
    </citation>
    <scope>NUCLEOTIDE SEQUENCE [LARGE SCALE GENOMIC DNA]</scope>
    <source>
        <strain evidence="1 2">A05MB</strain>
    </source>
</reference>
<keyword evidence="2" id="KW-1185">Reference proteome</keyword>
<sequence>MDSTSPLDSTINPNSVGEIKEYTLTNNYVRGCIMDFDISSTSGQNMVYRVRVVASTDPSANLRVNQSAPVPASGDTRGSWSWSEVQGEDISYTVGTGDKMWLISNGANDIVFTKSASYDSSNALANTGHFGATYKITLKLTNNTSAQKTVRIRICPRGGIYGGAIKVDGTTYGIPKINTGGSDTDPYQVANVTDKNVPANSSINVPLQIMHAGGSSLGIGILCSTI</sequence>
<accession>A0A5D8QD26</accession>
<evidence type="ECO:0000313" key="1">
    <source>
        <dbReference type="EMBL" id="TZE82317.1"/>
    </source>
</evidence>
<dbReference type="AlphaFoldDB" id="A0A5D8QD26"/>
<gene>
    <name evidence="1" type="ORF">FWJ32_06095</name>
</gene>
<dbReference type="RefSeq" id="WP_162523536.1">
    <property type="nucleotide sequence ID" value="NZ_VTPS01000007.1"/>
</dbReference>
<dbReference type="EMBL" id="VTPS01000007">
    <property type="protein sequence ID" value="TZE82317.1"/>
    <property type="molecule type" value="Genomic_DNA"/>
</dbReference>
<proteinExistence type="predicted"/>
<organism evidence="1 2">
    <name type="scientific">Calorimonas adulescens</name>
    <dbReference type="NCBI Taxonomy" id="2606906"/>
    <lineage>
        <taxon>Bacteria</taxon>
        <taxon>Bacillati</taxon>
        <taxon>Bacillota</taxon>
        <taxon>Clostridia</taxon>
        <taxon>Thermoanaerobacterales</taxon>
        <taxon>Thermoanaerobacteraceae</taxon>
        <taxon>Calorimonas</taxon>
    </lineage>
</organism>
<dbReference type="Proteomes" id="UP000322976">
    <property type="component" value="Unassembled WGS sequence"/>
</dbReference>
<name>A0A5D8QD26_9THEO</name>
<protein>
    <submittedName>
        <fullName evidence="1">Uncharacterized protein</fullName>
    </submittedName>
</protein>
<evidence type="ECO:0000313" key="2">
    <source>
        <dbReference type="Proteomes" id="UP000322976"/>
    </source>
</evidence>
<comment type="caution">
    <text evidence="1">The sequence shown here is derived from an EMBL/GenBank/DDBJ whole genome shotgun (WGS) entry which is preliminary data.</text>
</comment>